<evidence type="ECO:0000259" key="1">
    <source>
        <dbReference type="Pfam" id="PF14349"/>
    </source>
</evidence>
<reference evidence="3" key="1">
    <citation type="submission" date="2017-02" db="EMBL/GenBank/DDBJ databases">
        <authorList>
            <person name="Varghese N."/>
            <person name="Submissions S."/>
        </authorList>
    </citation>
    <scope>NUCLEOTIDE SEQUENCE [LARGE SCALE GENOMIC DNA]</scope>
    <source>
        <strain evidence="3">DSM 24967</strain>
    </source>
</reference>
<keyword evidence="3" id="KW-1185">Reference proteome</keyword>
<dbReference type="Proteomes" id="UP000190852">
    <property type="component" value="Unassembled WGS sequence"/>
</dbReference>
<organism evidence="2 3">
    <name type="scientific">Parabacteroides chartae</name>
    <dbReference type="NCBI Taxonomy" id="1037355"/>
    <lineage>
        <taxon>Bacteria</taxon>
        <taxon>Pseudomonadati</taxon>
        <taxon>Bacteroidota</taxon>
        <taxon>Bacteroidia</taxon>
        <taxon>Bacteroidales</taxon>
        <taxon>Tannerellaceae</taxon>
        <taxon>Parabacteroides</taxon>
    </lineage>
</organism>
<evidence type="ECO:0000313" key="3">
    <source>
        <dbReference type="Proteomes" id="UP000190852"/>
    </source>
</evidence>
<dbReference type="NCBIfam" id="TIGR04189">
    <property type="entry name" value="surface_SprA"/>
    <property type="match status" value="1"/>
</dbReference>
<protein>
    <submittedName>
        <fullName evidence="2">Cell surface protein SprA</fullName>
    </submittedName>
</protein>
<proteinExistence type="predicted"/>
<sequence length="2479" mass="280053">MKRGAHYILVVCVLLFGTGLYSLNADYLIFTSEVPELTELEPQVVLEGDSLDPRYPVAKTVPEAYDDLIKKSPMDLRNPDNVKTSIEYDLKSNTYIVTTKLGDMQLSTPISLTPEEYQDYSLQESLRAYFRQKNEESYREEMNKELKITDIGFDLGAAEKIFGKGGVRVKTQGTAEIKMGLKSNKTDNPSLPQRSRNRTFFNFEEQVQLNVQATVGEKVNFGMNYNTETTFDYDSKKLKLAYEGTEDEIIKVMEAGNVSMNTSNSLIRGGAALFGIKTELQFGKLRVGAIFSQQESESQTVSAKGGVQTKPYEFAADQYDENRHFFLSHFFRDTYDAALSKLPYINSGISISRVEVWITNKRSNYDQSRNIVAFSDLAENSHISNPQFNPSGSLSIPYNGANTLYQQVVTGYPEARNINTVSQAFAGFIEGGTDYEKVESARKLDPSEFNLNKQLGYISLKTQLQPDEVLAVAYEYTYRGSVYQVGEFSTDNSVNTTNSLYVKLLKGTAMSPGSPFWDLMMKNVYSLGAYAVNKEKFRLDILYQSDTTGVYLRYLSEGNIKDELLLRVMNLDRLDAKNETYPDGIFDYLEGYTVLSENGRVFFPVVEPFGSHLRKKIGNDVIADKYVFQELYDSTLTVARQLTEKNKFLIKGEYKASSSSEIQLGASNVARGSVRVTAAGVTLQENVDYTVDYTSGIVTILNENIISSGTAVSVSLENQSAYSMQRKTMMGVDLNYEFNKNFNLGATIMHLSELPLTTKTAFGDESIKNTLWGLNTSYKTESQWLTNLFDKLPLLTLTKPSQISLKAEFANLIPGHYENKYTGGYSYLDDFESTQTGIDLLNPYPWTLSSVPYSDAANSLFPEASLTNNIDYGKNRALLAWYYIDGLFTRKNSSIAPNHIKNDLDQLSNHYVREVKTQELFPNKDLSYNENNTLPVLNLAYYPTERGPYNLDADRINADGSLAMPDKRWGGIMRKIEQSDFEAANIEYIEFWMMDPFIYNANGKGGDLYFNLGEISEDILRDEKKFFENGLPIDGDLSSVEETVWGRVPKRQSTVYAFDNTQGARKLQDVGFNGLSSADEKQFSTYQDYLSKLQSRLSGETLAQMMEDPFSPFNDPAGDDYHYFRGSDYDVKEVGILERYKRYNGVEGNSTASEDSPEKYDISARTIPDVEDINQDNTLNEFEKYYQYKVSLRPKDLVVGNNYIVDRREVTVNLRNGKEETIHWYQFKIPVKNYSQKVGSINDFKTIRFMRMFMTDFSETTILRFGSFDLVRGEWRNYTQDLSNPKLPPVINASLDVSTVNIEENSERTPVNYVLPPGVSRMLDPGQPQLRQQNEQALSMKITNLAPADARAVYKNTYYDLRQYKRLQLFVHAEKFINDVTNLSNGEMSVFIRLGSDYKNNYYEYEVPLLLTPHGNYSTYNETDQFTVWPQGNTLNFDFEVLTNLKLNRNKAKREGNENVTFYTPYSEYDPASPLNKITIVGNPSLSEVKTIMIGVRNNSKDIKSGEFWVNELRLTDFNEDGGWAANANLQIALSDFGTLNMGGRVETAGFGGLDQSIAERRLDDYAQYNMAANVELGKLFPEKTKVSIPLYYAYSKETTKPKYNPLDQDIVLQDALNSATTKHDRDSILDFSQDRTIIKSVALNNVKVDVRSKTPMPYDPANFSVGYSFNESTMKNPETQYETSKDYRANFSYSYSPYVKPFTPFKNVKEKGSTRYLKEFGLNYLPSNISFQSAMMRNYYEQKLRNLDDLGGQNNLPVSFSSTFYWDRAFSLRWDFTKNLNINFTSGTNARIEEPNVQVNKELNPDQYKVWKDSVKQSISDMGKPMKYDQTFTATYTLPFALIPVMDWTSGSLSYNASYNWERGAEIDSLTEIGNTITNQRQFDISGRFNLVSLYNKNKFLAKVNQKFTPTTRVASASSRNRRTPPAPLKVEKDIKLSPDSTVKIRHSLASKKVRVSARGADGKVYAIKFKAISAGEIEILNLDTTAIKVSILPGPDLSNELWYKVAEHGTRFLMMLRSLNIQYAITDGMMLPGFRPEIGDFIGQSNTVGGTAPGLGFAFGSVRRSYIDEADENDWLIKNEDNVSPAIINHARNFTLRATLEPISGLKIDLNANRVDTRNTEIKYMYQGMPETYGGNFTMTTIAASTAFKRSKAIDGYNSETFNTFLANREVIASRLGAVYNGLSYPDKGFLAGSALAGQPYNSELGNVGLNSSDVLIPAFLAAYTGKNATNVSLSPFPSLSSLLPNWRVTYDGLIRVGELRKYFKSVLLNHQYRCSYSVGAFSSFLNWVDAGQDDLGFIRDVLTNNPLPSSPYEISAVSITEGFSPLIGVDVTFQNNVTARSEYRTTRNLSLNISSYQLVEAVSNEYVIGLGYKLTEFNKVLKMKQTKDFSNDLTVRLDFSYRKSQSLIRKIEDNFTQPTSGNIAKTLQLSADYGLSKTLSLRAFYDLQINEPLVSSASYPTSNSNYGISLRFSLAQ</sequence>
<dbReference type="EMBL" id="FUYQ01000004">
    <property type="protein sequence ID" value="SKB38191.1"/>
    <property type="molecule type" value="Genomic_DNA"/>
</dbReference>
<feature type="domain" description="Gliding motility protein SprA N-terminal" evidence="1">
    <location>
        <begin position="1088"/>
        <end position="1617"/>
    </location>
</feature>
<dbReference type="Pfam" id="PF14349">
    <property type="entry name" value="SprA_N"/>
    <property type="match status" value="2"/>
</dbReference>
<feature type="domain" description="Gliding motility protein SprA N-terminal" evidence="1">
    <location>
        <begin position="81"/>
        <end position="368"/>
    </location>
</feature>
<dbReference type="RefSeq" id="WP_079682554.1">
    <property type="nucleotide sequence ID" value="NZ_FUYQ01000004.1"/>
</dbReference>
<gene>
    <name evidence="2" type="ORF">SAMN05660349_00876</name>
</gene>
<accession>A0A1T5AT07</accession>
<name>A0A1T5AT07_9BACT</name>
<dbReference type="InterPro" id="IPR026377">
    <property type="entry name" value="Cell_surface_SprA"/>
</dbReference>
<dbReference type="InterPro" id="IPR025684">
    <property type="entry name" value="SprA_N_dom"/>
</dbReference>
<evidence type="ECO:0000313" key="2">
    <source>
        <dbReference type="EMBL" id="SKB38191.1"/>
    </source>
</evidence>